<dbReference type="GO" id="GO:0033543">
    <property type="term" value="P:fatty acid beta-oxidation, unsaturated, even number, reductase/isomerase pathway"/>
    <property type="evidence" value="ECO:0007669"/>
    <property type="project" value="TreeGrafter"/>
</dbReference>
<dbReference type="Gene3D" id="3.50.50.60">
    <property type="entry name" value="FAD/NAD(P)-binding domain"/>
    <property type="match status" value="1"/>
</dbReference>
<feature type="domain" description="NADH:flavin oxidoreductase/NADH oxidase N-terminal" evidence="10">
    <location>
        <begin position="6"/>
        <end position="341"/>
    </location>
</feature>
<keyword evidence="7" id="KW-0560">Oxidoreductase</keyword>
<dbReference type="PANTHER" id="PTHR42917:SF2">
    <property type="entry name" value="2,4-DIENOYL-COA REDUCTASE [(2E)-ENOYL-COA-PRODUCING]"/>
    <property type="match status" value="1"/>
</dbReference>
<dbReference type="Gene3D" id="3.40.50.720">
    <property type="entry name" value="NAD(P)-binding Rossmann-like Domain"/>
    <property type="match status" value="1"/>
</dbReference>
<feature type="domain" description="FAD/NAD(P)-binding" evidence="11">
    <location>
        <begin position="379"/>
        <end position="489"/>
    </location>
</feature>
<dbReference type="PRINTS" id="PR00368">
    <property type="entry name" value="FADPNR"/>
</dbReference>
<comment type="similarity">
    <text evidence="3">In the N-terminal section; belongs to the NADH:flavin oxidoreductase/NADH oxidase family.</text>
</comment>
<dbReference type="GO" id="GO:0008670">
    <property type="term" value="F:2,4-dienoyl-CoA reductase (NADPH) activity"/>
    <property type="evidence" value="ECO:0007669"/>
    <property type="project" value="TreeGrafter"/>
</dbReference>
<evidence type="ECO:0000256" key="2">
    <source>
        <dbReference type="ARBA" id="ARBA00001966"/>
    </source>
</evidence>
<dbReference type="InterPro" id="IPR013785">
    <property type="entry name" value="Aldolase_TIM"/>
</dbReference>
<reference evidence="12 13" key="1">
    <citation type="submission" date="2005-12" db="EMBL/GenBank/DDBJ databases">
        <authorList>
            <person name="Moran M.A."/>
            <person name="Ferriera S."/>
            <person name="Johnson J."/>
            <person name="Kravitz S."/>
            <person name="Halpern A."/>
            <person name="Remington K."/>
            <person name="Beeson K."/>
            <person name="Tran B."/>
            <person name="Rogers Y.-H."/>
            <person name="Friedman R."/>
            <person name="Venter J.C."/>
        </authorList>
    </citation>
    <scope>NUCLEOTIDE SEQUENCE [LARGE SCALE GENOMIC DNA]</scope>
    <source>
        <strain evidence="13">ATCC BAA-591 / DSM 15170 / ISM</strain>
    </source>
</reference>
<dbReference type="InterPro" id="IPR051793">
    <property type="entry name" value="NADH:flavin_oxidoreductase"/>
</dbReference>
<dbReference type="GO" id="GO:0010181">
    <property type="term" value="F:FMN binding"/>
    <property type="evidence" value="ECO:0007669"/>
    <property type="project" value="InterPro"/>
</dbReference>
<dbReference type="Proteomes" id="UP000005954">
    <property type="component" value="Unassembled WGS sequence"/>
</dbReference>
<dbReference type="GO" id="GO:0032259">
    <property type="term" value="P:methylation"/>
    <property type="evidence" value="ECO:0007669"/>
    <property type="project" value="UniProtKB-KW"/>
</dbReference>
<keyword evidence="9" id="KW-0411">Iron-sulfur</keyword>
<evidence type="ECO:0000256" key="7">
    <source>
        <dbReference type="ARBA" id="ARBA00023002"/>
    </source>
</evidence>
<dbReference type="eggNOG" id="COG0446">
    <property type="taxonomic scope" value="Bacteria"/>
</dbReference>
<comment type="cofactor">
    <cofactor evidence="1">
        <name>FMN</name>
        <dbReference type="ChEBI" id="CHEBI:58210"/>
    </cofactor>
</comment>
<dbReference type="PRINTS" id="PR00411">
    <property type="entry name" value="PNDRDTASEI"/>
</dbReference>
<keyword evidence="8" id="KW-0408">Iron</keyword>
<dbReference type="PANTHER" id="PTHR42917">
    <property type="entry name" value="2,4-DIENOYL-COA REDUCTASE"/>
    <property type="match status" value="1"/>
</dbReference>
<evidence type="ECO:0000256" key="9">
    <source>
        <dbReference type="ARBA" id="ARBA00023014"/>
    </source>
</evidence>
<evidence type="ECO:0000259" key="10">
    <source>
        <dbReference type="Pfam" id="PF00724"/>
    </source>
</evidence>
<dbReference type="HOGENOM" id="CLU_012153_1_2_5"/>
<evidence type="ECO:0000256" key="3">
    <source>
        <dbReference type="ARBA" id="ARBA00011048"/>
    </source>
</evidence>
<evidence type="ECO:0000256" key="4">
    <source>
        <dbReference type="ARBA" id="ARBA00022630"/>
    </source>
</evidence>
<comment type="cofactor">
    <cofactor evidence="2">
        <name>[4Fe-4S] cluster</name>
        <dbReference type="ChEBI" id="CHEBI:49883"/>
    </cofactor>
</comment>
<comment type="caution">
    <text evidence="12">The sequence shown here is derived from an EMBL/GenBank/DDBJ whole genome shotgun (WGS) entry which is preliminary data.</text>
</comment>
<evidence type="ECO:0000313" key="13">
    <source>
        <dbReference type="Proteomes" id="UP000005954"/>
    </source>
</evidence>
<evidence type="ECO:0000256" key="1">
    <source>
        <dbReference type="ARBA" id="ARBA00001917"/>
    </source>
</evidence>
<dbReference type="InterPro" id="IPR036188">
    <property type="entry name" value="FAD/NAD-bd_sf"/>
</dbReference>
<dbReference type="SUPFAM" id="SSF51905">
    <property type="entry name" value="FAD/NAD(P)-binding domain"/>
    <property type="match status" value="1"/>
</dbReference>
<dbReference type="STRING" id="89187.ISM_10551"/>
<dbReference type="SUPFAM" id="SSF51395">
    <property type="entry name" value="FMN-linked oxidoreductases"/>
    <property type="match status" value="1"/>
</dbReference>
<protein>
    <submittedName>
        <fullName evidence="12">N-methylproline demethylase, putative</fullName>
    </submittedName>
</protein>
<keyword evidence="13" id="KW-1185">Reference proteome</keyword>
<dbReference type="EMBL" id="AALY01000003">
    <property type="protein sequence ID" value="EAP75557.1"/>
    <property type="molecule type" value="Genomic_DNA"/>
</dbReference>
<proteinExistence type="inferred from homology"/>
<keyword evidence="12" id="KW-0808">Transferase</keyword>
<dbReference type="AlphaFoldDB" id="A3SQZ8"/>
<evidence type="ECO:0000313" key="12">
    <source>
        <dbReference type="EMBL" id="EAP75557.1"/>
    </source>
</evidence>
<evidence type="ECO:0000256" key="8">
    <source>
        <dbReference type="ARBA" id="ARBA00023004"/>
    </source>
</evidence>
<evidence type="ECO:0000256" key="5">
    <source>
        <dbReference type="ARBA" id="ARBA00022643"/>
    </source>
</evidence>
<dbReference type="GO" id="GO:0008168">
    <property type="term" value="F:methyltransferase activity"/>
    <property type="evidence" value="ECO:0007669"/>
    <property type="project" value="UniProtKB-KW"/>
</dbReference>
<evidence type="ECO:0000256" key="6">
    <source>
        <dbReference type="ARBA" id="ARBA00022723"/>
    </source>
</evidence>
<dbReference type="Gene3D" id="3.20.20.70">
    <property type="entry name" value="Aldolase class I"/>
    <property type="match status" value="1"/>
</dbReference>
<dbReference type="GO" id="GO:0051536">
    <property type="term" value="F:iron-sulfur cluster binding"/>
    <property type="evidence" value="ECO:0007669"/>
    <property type="project" value="UniProtKB-KW"/>
</dbReference>
<dbReference type="Pfam" id="PF00724">
    <property type="entry name" value="Oxidored_FMN"/>
    <property type="match status" value="1"/>
</dbReference>
<dbReference type="InterPro" id="IPR023753">
    <property type="entry name" value="FAD/NAD-binding_dom"/>
</dbReference>
<dbReference type="InterPro" id="IPR001155">
    <property type="entry name" value="OxRdtase_FMN_N"/>
</dbReference>
<dbReference type="CDD" id="cd04734">
    <property type="entry name" value="OYE_like_3_FMN"/>
    <property type="match status" value="1"/>
</dbReference>
<dbReference type="Pfam" id="PF07992">
    <property type="entry name" value="Pyr_redox_2"/>
    <property type="match status" value="1"/>
</dbReference>
<name>A3SQZ8_ROSNI</name>
<keyword evidence="6" id="KW-0479">Metal-binding</keyword>
<dbReference type="RefSeq" id="WP_009814120.1">
    <property type="nucleotide sequence ID" value="NZ_CH724156.1"/>
</dbReference>
<dbReference type="eggNOG" id="COG1902">
    <property type="taxonomic scope" value="Bacteria"/>
</dbReference>
<keyword evidence="12" id="KW-0489">Methyltransferase</keyword>
<organism evidence="12 13">
    <name type="scientific">Roseovarius nubinhibens (strain ATCC BAA-591 / DSM 15170 / ISM)</name>
    <dbReference type="NCBI Taxonomy" id="89187"/>
    <lineage>
        <taxon>Bacteria</taxon>
        <taxon>Pseudomonadati</taxon>
        <taxon>Pseudomonadota</taxon>
        <taxon>Alphaproteobacteria</taxon>
        <taxon>Rhodobacterales</taxon>
        <taxon>Roseobacteraceae</taxon>
        <taxon>Roseovarius</taxon>
    </lineage>
</organism>
<accession>A3SQZ8</accession>
<sequence>MSTDPLLQPYQLKHLTLKNRIMTTSHEPAYPEDGMPKDRYRAYHEERARAGVALAMTAGSAAVSKDSPPVFNNVLAYKDEVVPWIQNLTDACHEHGCAVMIQLTHLGRRTTWNKGDWLPSVSSSKHREPAHRAFPKLIEDWDIDRIITDFADAAERMQAGGMDGIELQVYGHLLDQFWSPLTNDLVGPYGADTLENRMRFPLDVLAAIRKRVGHEFIVGFRYTADEAQKGGITPEEGLEISEKLAATGQLDFLNVIRGRIHTDPAMTDVIPVQGMPSAPHLDFAGEVKKRTGMPTFHAARIPDVATARHAVEAGLLDMVGMTRAHMADPHVVKKIMEGREEDIRPCVGATYCLDRIYQAGEALCIHNAATGRELSMPHTIAPAKTRRKIVVVGAGPAGLEAARVAAERGHDVTVFEAQPDPGGQVRLTAQSPRRREMISIIDWRMAQCAARDVTFRFNTWAEAEDVTALDPDVVIVATGGLPNLELFETGQEAAHVVSAWDIIAGDVKPAGHILIYDESGDHPALQAAEIAAKAGAKVEVMTPDRTFAPDIMAMNLVPYMRALQDKDVTFTVARRLLGVDRSGNRLTATIGTDYSDFSREQSYDQVVVNYGTLPLDTLYFDLKPLSRNGGAVDHEALVAGRPQEILRHEAGAFQLFRIGDAVSARNTHAAIYDALRLVKDL</sequence>
<gene>
    <name evidence="12" type="ORF">ISM_10551</name>
</gene>
<dbReference type="GO" id="GO:0046872">
    <property type="term" value="F:metal ion binding"/>
    <property type="evidence" value="ECO:0007669"/>
    <property type="project" value="UniProtKB-KW"/>
</dbReference>
<keyword evidence="5" id="KW-0288">FMN</keyword>
<evidence type="ECO:0000259" key="11">
    <source>
        <dbReference type="Pfam" id="PF07992"/>
    </source>
</evidence>
<keyword evidence="4" id="KW-0285">Flavoprotein</keyword>
<dbReference type="OrthoDB" id="9784632at2"/>